<evidence type="ECO:0000313" key="3">
    <source>
        <dbReference type="Proteomes" id="UP000518266"/>
    </source>
</evidence>
<feature type="compositionally biased region" description="Basic residues" evidence="1">
    <location>
        <begin position="1"/>
        <end position="14"/>
    </location>
</feature>
<sequence length="87" mass="9123">MSAAKVKMRGKKMRNQPSSVQYVESGTQNGGGGDEGPSSIHPSKKGRQTPTNGVDGSVDTRKMVGATQGKCPITSQLELLPGPGRQR</sequence>
<protein>
    <submittedName>
        <fullName evidence="2">Uncharacterized protein</fullName>
    </submittedName>
</protein>
<accession>A0A7J5XVC0</accession>
<dbReference type="Proteomes" id="UP000518266">
    <property type="component" value="Unassembled WGS sequence"/>
</dbReference>
<evidence type="ECO:0000313" key="2">
    <source>
        <dbReference type="EMBL" id="KAF3840429.1"/>
    </source>
</evidence>
<gene>
    <name evidence="2" type="ORF">F7725_019146</name>
</gene>
<feature type="compositionally biased region" description="Polar residues" evidence="1">
    <location>
        <begin position="15"/>
        <end position="27"/>
    </location>
</feature>
<dbReference type="AlphaFoldDB" id="A0A7J5XVC0"/>
<keyword evidence="3" id="KW-1185">Reference proteome</keyword>
<organism evidence="2 3">
    <name type="scientific">Dissostichus mawsoni</name>
    <name type="common">Antarctic cod</name>
    <dbReference type="NCBI Taxonomy" id="36200"/>
    <lineage>
        <taxon>Eukaryota</taxon>
        <taxon>Metazoa</taxon>
        <taxon>Chordata</taxon>
        <taxon>Craniata</taxon>
        <taxon>Vertebrata</taxon>
        <taxon>Euteleostomi</taxon>
        <taxon>Actinopterygii</taxon>
        <taxon>Neopterygii</taxon>
        <taxon>Teleostei</taxon>
        <taxon>Neoteleostei</taxon>
        <taxon>Acanthomorphata</taxon>
        <taxon>Eupercaria</taxon>
        <taxon>Perciformes</taxon>
        <taxon>Notothenioidei</taxon>
        <taxon>Nototheniidae</taxon>
        <taxon>Dissostichus</taxon>
    </lineage>
</organism>
<name>A0A7J5XVC0_DISMA</name>
<feature type="region of interest" description="Disordered" evidence="1">
    <location>
        <begin position="1"/>
        <end position="87"/>
    </location>
</feature>
<proteinExistence type="predicted"/>
<dbReference type="EMBL" id="JAAKFY010000021">
    <property type="protein sequence ID" value="KAF3840429.1"/>
    <property type="molecule type" value="Genomic_DNA"/>
</dbReference>
<comment type="caution">
    <text evidence="2">The sequence shown here is derived from an EMBL/GenBank/DDBJ whole genome shotgun (WGS) entry which is preliminary data.</text>
</comment>
<reference evidence="2 3" key="1">
    <citation type="submission" date="2020-03" db="EMBL/GenBank/DDBJ databases">
        <title>Dissostichus mawsoni Genome sequencing and assembly.</title>
        <authorList>
            <person name="Park H."/>
        </authorList>
    </citation>
    <scope>NUCLEOTIDE SEQUENCE [LARGE SCALE GENOMIC DNA]</scope>
    <source>
        <strain evidence="2">DM0001</strain>
        <tissue evidence="2">Muscle</tissue>
    </source>
</reference>
<evidence type="ECO:0000256" key="1">
    <source>
        <dbReference type="SAM" id="MobiDB-lite"/>
    </source>
</evidence>